<name>A0A2S8DEK1_SHIDY</name>
<comment type="caution">
    <text evidence="2">The sequence shown here is derived from an EMBL/GenBank/DDBJ whole genome shotgun (WGS) entry which is preliminary data.</text>
</comment>
<evidence type="ECO:0000313" key="3">
    <source>
        <dbReference type="Proteomes" id="UP000238186"/>
    </source>
</evidence>
<organism evidence="2 3">
    <name type="scientific">Shigella dysenteriae</name>
    <dbReference type="NCBI Taxonomy" id="622"/>
    <lineage>
        <taxon>Bacteria</taxon>
        <taxon>Pseudomonadati</taxon>
        <taxon>Pseudomonadota</taxon>
        <taxon>Gammaproteobacteria</taxon>
        <taxon>Enterobacterales</taxon>
        <taxon>Enterobacteriaceae</taxon>
        <taxon>Shigella</taxon>
    </lineage>
</organism>
<sequence>MTRLYISCVYLFHVVSYSAPNGVVTGVVILRFMALFVVKTPFFLPLLIIMSFSLRHHNENQTAQVKK</sequence>
<dbReference type="AlphaFoldDB" id="A0A2S8DEK1"/>
<reference evidence="2 3" key="1">
    <citation type="submission" date="2018-02" db="EMBL/GenBank/DDBJ databases">
        <title>Distribution and characterization of Shiga toxin converting temperate phage carried by Shigella flexneri in Hispaniola.</title>
        <authorList>
            <person name="Fogolari M."/>
            <person name="Mavian C."/>
            <person name="Angeletti S."/>
            <person name="Salemi M."/>
            <person name="Lampel K.A."/>
            <person name="Maurelli A.T."/>
        </authorList>
    </citation>
    <scope>NUCLEOTIDE SEQUENCE [LARGE SCALE GENOMIC DNA]</scope>
    <source>
        <strain evidence="2 3">BS979</strain>
    </source>
</reference>
<protein>
    <submittedName>
        <fullName evidence="2">Uncharacterized protein</fullName>
    </submittedName>
</protein>
<feature type="transmembrane region" description="Helical" evidence="1">
    <location>
        <begin position="28"/>
        <end position="49"/>
    </location>
</feature>
<keyword evidence="1" id="KW-1133">Transmembrane helix</keyword>
<dbReference type="Proteomes" id="UP000238186">
    <property type="component" value="Unassembled WGS sequence"/>
</dbReference>
<proteinExistence type="predicted"/>
<accession>A0A2S8DEK1</accession>
<keyword evidence="1" id="KW-0812">Transmembrane</keyword>
<dbReference type="EMBL" id="PUGT01000089">
    <property type="protein sequence ID" value="PQN09772.1"/>
    <property type="molecule type" value="Genomic_DNA"/>
</dbReference>
<gene>
    <name evidence="2" type="ORF">C5K18_06840</name>
</gene>
<evidence type="ECO:0000313" key="2">
    <source>
        <dbReference type="EMBL" id="PQN09772.1"/>
    </source>
</evidence>
<evidence type="ECO:0000256" key="1">
    <source>
        <dbReference type="SAM" id="Phobius"/>
    </source>
</evidence>
<keyword evidence="1" id="KW-0472">Membrane</keyword>